<gene>
    <name evidence="2" type="ORF">AWW66_02655</name>
</gene>
<keyword evidence="3" id="KW-1185">Reference proteome</keyword>
<organism evidence="2 3">
    <name type="scientific">Micromonospora rosaria</name>
    <dbReference type="NCBI Taxonomy" id="47874"/>
    <lineage>
        <taxon>Bacteria</taxon>
        <taxon>Bacillati</taxon>
        <taxon>Actinomycetota</taxon>
        <taxon>Actinomycetes</taxon>
        <taxon>Micromonosporales</taxon>
        <taxon>Micromonosporaceae</taxon>
        <taxon>Micromonospora</taxon>
    </lineage>
</organism>
<accession>A0A136PYB2</accession>
<dbReference type="EMBL" id="LRQV01000005">
    <property type="protein sequence ID" value="KXK63460.1"/>
    <property type="molecule type" value="Genomic_DNA"/>
</dbReference>
<feature type="region of interest" description="Disordered" evidence="1">
    <location>
        <begin position="31"/>
        <end position="98"/>
    </location>
</feature>
<proteinExistence type="predicted"/>
<feature type="compositionally biased region" description="Low complexity" evidence="1">
    <location>
        <begin position="31"/>
        <end position="45"/>
    </location>
</feature>
<protein>
    <submittedName>
        <fullName evidence="2">Uncharacterized protein</fullName>
    </submittedName>
</protein>
<evidence type="ECO:0000313" key="3">
    <source>
        <dbReference type="Proteomes" id="UP000070620"/>
    </source>
</evidence>
<sequence>MGLPRPLHPVGPPRSLFAAVARRAVVQSGPLPAAIGSAGSAAGPPEARPPPGPPSRRPSGWAFRRPTRRGAAAHSARRPAARARPGVPSPARRGLSCGARRAVAVPNAGV</sequence>
<feature type="compositionally biased region" description="Pro residues" evidence="1">
    <location>
        <begin position="46"/>
        <end position="56"/>
    </location>
</feature>
<dbReference type="RefSeq" id="WP_067359685.1">
    <property type="nucleotide sequence ID" value="NZ_JBIUBN010000014.1"/>
</dbReference>
<evidence type="ECO:0000256" key="1">
    <source>
        <dbReference type="SAM" id="MobiDB-lite"/>
    </source>
</evidence>
<evidence type="ECO:0000313" key="2">
    <source>
        <dbReference type="EMBL" id="KXK63460.1"/>
    </source>
</evidence>
<dbReference type="Proteomes" id="UP000070620">
    <property type="component" value="Unassembled WGS sequence"/>
</dbReference>
<comment type="caution">
    <text evidence="2">The sequence shown here is derived from an EMBL/GenBank/DDBJ whole genome shotgun (WGS) entry which is preliminary data.</text>
</comment>
<name>A0A136PYB2_9ACTN</name>
<reference evidence="2 3" key="1">
    <citation type="submission" date="2016-01" db="EMBL/GenBank/DDBJ databases">
        <title>Whole genome sequence and analysis of Micromonospora rosaria DSM 803, which can produce antibacterial substance rosamicin.</title>
        <authorList>
            <person name="Yang H."/>
            <person name="He X."/>
            <person name="Zhu D."/>
        </authorList>
    </citation>
    <scope>NUCLEOTIDE SEQUENCE [LARGE SCALE GENOMIC DNA]</scope>
    <source>
        <strain evidence="2 3">DSM 803</strain>
    </source>
</reference>
<dbReference type="AlphaFoldDB" id="A0A136PYB2"/>
<feature type="compositionally biased region" description="Low complexity" evidence="1">
    <location>
        <begin position="82"/>
        <end position="94"/>
    </location>
</feature>